<proteinExistence type="predicted"/>
<organism evidence="2 3">
    <name type="scientific">Sporosarcina siberiensis</name>
    <dbReference type="NCBI Taxonomy" id="1365606"/>
    <lineage>
        <taxon>Bacteria</taxon>
        <taxon>Bacillati</taxon>
        <taxon>Bacillota</taxon>
        <taxon>Bacilli</taxon>
        <taxon>Bacillales</taxon>
        <taxon>Caryophanaceae</taxon>
        <taxon>Sporosarcina</taxon>
    </lineage>
</organism>
<evidence type="ECO:0000313" key="2">
    <source>
        <dbReference type="EMBL" id="MFD1927188.1"/>
    </source>
</evidence>
<keyword evidence="1" id="KW-0472">Membrane</keyword>
<evidence type="ECO:0000256" key="1">
    <source>
        <dbReference type="SAM" id="Phobius"/>
    </source>
</evidence>
<protein>
    <submittedName>
        <fullName evidence="2">Uncharacterized protein</fullName>
    </submittedName>
</protein>
<feature type="transmembrane region" description="Helical" evidence="1">
    <location>
        <begin position="34"/>
        <end position="50"/>
    </location>
</feature>
<comment type="caution">
    <text evidence="2">The sequence shown here is derived from an EMBL/GenBank/DDBJ whole genome shotgun (WGS) entry which is preliminary data.</text>
</comment>
<feature type="transmembrane region" description="Helical" evidence="1">
    <location>
        <begin position="93"/>
        <end position="113"/>
    </location>
</feature>
<sequence length="148" mass="17467">MKSLTISISTRIFTLLMLGFYILSINDLQFLSGIRPFFIGGFFIALLLDWRQQHIYKKNHLTGRLTYQERVLPEFNSNDERESELTGKAAKNAFSIIILLMPITLVLLGFMMIFNSPHLFMYTYLFFIAIPIIGLLTYYFSYRYHFHK</sequence>
<feature type="transmembrane region" description="Helical" evidence="1">
    <location>
        <begin position="119"/>
        <end position="140"/>
    </location>
</feature>
<keyword evidence="1" id="KW-1133">Transmembrane helix</keyword>
<dbReference type="Proteomes" id="UP001597218">
    <property type="component" value="Unassembled WGS sequence"/>
</dbReference>
<keyword evidence="1" id="KW-0812">Transmembrane</keyword>
<keyword evidence="3" id="KW-1185">Reference proteome</keyword>
<reference evidence="3" key="1">
    <citation type="journal article" date="2019" name="Int. J. Syst. Evol. Microbiol.">
        <title>The Global Catalogue of Microorganisms (GCM) 10K type strain sequencing project: providing services to taxonomists for standard genome sequencing and annotation.</title>
        <authorList>
            <consortium name="The Broad Institute Genomics Platform"/>
            <consortium name="The Broad Institute Genome Sequencing Center for Infectious Disease"/>
            <person name="Wu L."/>
            <person name="Ma J."/>
        </authorList>
    </citation>
    <scope>NUCLEOTIDE SEQUENCE [LARGE SCALE GENOMIC DNA]</scope>
    <source>
        <strain evidence="3">CGMCC 4.7177</strain>
    </source>
</reference>
<name>A0ABW4SCL1_9BACL</name>
<accession>A0ABW4SCL1</accession>
<gene>
    <name evidence="2" type="ORF">ACFSFY_03820</name>
</gene>
<dbReference type="RefSeq" id="WP_381535841.1">
    <property type="nucleotide sequence ID" value="NZ_JBHUGI010000006.1"/>
</dbReference>
<dbReference type="EMBL" id="JBHUGI010000006">
    <property type="protein sequence ID" value="MFD1927188.1"/>
    <property type="molecule type" value="Genomic_DNA"/>
</dbReference>
<feature type="transmembrane region" description="Helical" evidence="1">
    <location>
        <begin position="12"/>
        <end position="28"/>
    </location>
</feature>
<evidence type="ECO:0000313" key="3">
    <source>
        <dbReference type="Proteomes" id="UP001597218"/>
    </source>
</evidence>